<dbReference type="AlphaFoldDB" id="A0A8J3VP21"/>
<name>A0A8J3VP21_9ACTN</name>
<keyword evidence="2" id="KW-1185">Reference proteome</keyword>
<organism evidence="1 2">
    <name type="scientific">Rugosimonospora africana</name>
    <dbReference type="NCBI Taxonomy" id="556532"/>
    <lineage>
        <taxon>Bacteria</taxon>
        <taxon>Bacillati</taxon>
        <taxon>Actinomycetota</taxon>
        <taxon>Actinomycetes</taxon>
        <taxon>Micromonosporales</taxon>
        <taxon>Micromonosporaceae</taxon>
        <taxon>Rugosimonospora</taxon>
    </lineage>
</organism>
<evidence type="ECO:0000313" key="2">
    <source>
        <dbReference type="Proteomes" id="UP000642748"/>
    </source>
</evidence>
<accession>A0A8J3VP21</accession>
<dbReference type="RefSeq" id="WP_203916518.1">
    <property type="nucleotide sequence ID" value="NZ_BONZ01000010.1"/>
</dbReference>
<sequence length="149" mass="16625">MGSSFTAATTSPFDLARRQRVQLLVSIQAVERALARPIAEPGWRPGLAECLTSLVEAFADHMEVTEGPDGLYTELLDHAPRLARGVYVLTREHTALSRTLDTVWQRLPRSNPDDLRVRAGDLLRELSQHRQRGADLVYEAYQTDIGGET</sequence>
<dbReference type="Gene3D" id="1.20.120.520">
    <property type="entry name" value="nmb1532 protein domain like"/>
    <property type="match status" value="1"/>
</dbReference>
<protein>
    <recommendedName>
        <fullName evidence="3">Hemerythrin HHE cation binding domain-containing protein</fullName>
    </recommendedName>
</protein>
<dbReference type="Proteomes" id="UP000642748">
    <property type="component" value="Unassembled WGS sequence"/>
</dbReference>
<proteinExistence type="predicted"/>
<evidence type="ECO:0000313" key="1">
    <source>
        <dbReference type="EMBL" id="GIH12808.1"/>
    </source>
</evidence>
<comment type="caution">
    <text evidence="1">The sequence shown here is derived from an EMBL/GenBank/DDBJ whole genome shotgun (WGS) entry which is preliminary data.</text>
</comment>
<gene>
    <name evidence="1" type="ORF">Raf01_09800</name>
</gene>
<evidence type="ECO:0008006" key="3">
    <source>
        <dbReference type="Google" id="ProtNLM"/>
    </source>
</evidence>
<dbReference type="EMBL" id="BONZ01000010">
    <property type="protein sequence ID" value="GIH12808.1"/>
    <property type="molecule type" value="Genomic_DNA"/>
</dbReference>
<reference evidence="1" key="1">
    <citation type="submission" date="2021-01" db="EMBL/GenBank/DDBJ databases">
        <title>Whole genome shotgun sequence of Rugosimonospora africana NBRC 104875.</title>
        <authorList>
            <person name="Komaki H."/>
            <person name="Tamura T."/>
        </authorList>
    </citation>
    <scope>NUCLEOTIDE SEQUENCE</scope>
    <source>
        <strain evidence="1">NBRC 104875</strain>
    </source>
</reference>